<gene>
    <name evidence="2" type="ORF">ZHAS_00006937</name>
</gene>
<sequence length="99" mass="11232">MHDGTGAEVPADNGDPGCSLGNSTHAALIARHYVFICLHVNRVRNFARRLAKRQEPRRAHRTRRQATSSVVERGHEPVSDCRPSNGDLKYLYQRRERAI</sequence>
<evidence type="ECO:0000256" key="1">
    <source>
        <dbReference type="SAM" id="MobiDB-lite"/>
    </source>
</evidence>
<evidence type="ECO:0000313" key="2">
    <source>
        <dbReference type="EMBL" id="KFB39446.1"/>
    </source>
</evidence>
<dbReference type="EMBL" id="ATLV01014732">
    <property type="status" value="NOT_ANNOTATED_CDS"/>
    <property type="molecule type" value="Genomic_DNA"/>
</dbReference>
<reference evidence="3" key="2">
    <citation type="submission" date="2020-05" db="UniProtKB">
        <authorList>
            <consortium name="EnsemblMetazoa"/>
        </authorList>
    </citation>
    <scope>IDENTIFICATION</scope>
</reference>
<dbReference type="Proteomes" id="UP000030765">
    <property type="component" value="Unassembled WGS sequence"/>
</dbReference>
<keyword evidence="4" id="KW-1185">Reference proteome</keyword>
<proteinExistence type="predicted"/>
<dbReference type="EMBL" id="KE524984">
    <property type="protein sequence ID" value="KFB39446.1"/>
    <property type="molecule type" value="Genomic_DNA"/>
</dbReference>
<feature type="region of interest" description="Disordered" evidence="1">
    <location>
        <begin position="51"/>
        <end position="86"/>
    </location>
</feature>
<protein>
    <submittedName>
        <fullName evidence="2 3">Glycosyl transferase</fullName>
    </submittedName>
</protein>
<dbReference type="AlphaFoldDB" id="A0A084VNA2"/>
<dbReference type="VEuPathDB" id="VectorBase:ASIC006937"/>
<name>A0A084VNA2_ANOSI</name>
<keyword evidence="2" id="KW-0808">Transferase</keyword>
<evidence type="ECO:0000313" key="3">
    <source>
        <dbReference type="EnsemblMetazoa" id="ASIC006937-PA"/>
    </source>
</evidence>
<reference evidence="2 4" key="1">
    <citation type="journal article" date="2014" name="BMC Genomics">
        <title>Genome sequence of Anopheles sinensis provides insight into genetics basis of mosquito competence for malaria parasites.</title>
        <authorList>
            <person name="Zhou D."/>
            <person name="Zhang D."/>
            <person name="Ding G."/>
            <person name="Shi L."/>
            <person name="Hou Q."/>
            <person name="Ye Y."/>
            <person name="Xu Y."/>
            <person name="Zhou H."/>
            <person name="Xiong C."/>
            <person name="Li S."/>
            <person name="Yu J."/>
            <person name="Hong S."/>
            <person name="Yu X."/>
            <person name="Zou P."/>
            <person name="Chen C."/>
            <person name="Chang X."/>
            <person name="Wang W."/>
            <person name="Lv Y."/>
            <person name="Sun Y."/>
            <person name="Ma L."/>
            <person name="Shen B."/>
            <person name="Zhu C."/>
        </authorList>
    </citation>
    <scope>NUCLEOTIDE SEQUENCE [LARGE SCALE GENOMIC DNA]</scope>
</reference>
<accession>A0A084VNA2</accession>
<evidence type="ECO:0000313" key="4">
    <source>
        <dbReference type="Proteomes" id="UP000030765"/>
    </source>
</evidence>
<organism evidence="2">
    <name type="scientific">Anopheles sinensis</name>
    <name type="common">Mosquito</name>
    <dbReference type="NCBI Taxonomy" id="74873"/>
    <lineage>
        <taxon>Eukaryota</taxon>
        <taxon>Metazoa</taxon>
        <taxon>Ecdysozoa</taxon>
        <taxon>Arthropoda</taxon>
        <taxon>Hexapoda</taxon>
        <taxon>Insecta</taxon>
        <taxon>Pterygota</taxon>
        <taxon>Neoptera</taxon>
        <taxon>Endopterygota</taxon>
        <taxon>Diptera</taxon>
        <taxon>Nematocera</taxon>
        <taxon>Culicoidea</taxon>
        <taxon>Culicidae</taxon>
        <taxon>Anophelinae</taxon>
        <taxon>Anopheles</taxon>
    </lineage>
</organism>
<dbReference type="GO" id="GO:0016740">
    <property type="term" value="F:transferase activity"/>
    <property type="evidence" value="ECO:0007669"/>
    <property type="project" value="UniProtKB-KW"/>
</dbReference>
<feature type="region of interest" description="Disordered" evidence="1">
    <location>
        <begin position="1"/>
        <end position="21"/>
    </location>
</feature>
<dbReference type="EnsemblMetazoa" id="ASIC006937-RA">
    <property type="protein sequence ID" value="ASIC006937-PA"/>
    <property type="gene ID" value="ASIC006937"/>
</dbReference>